<gene>
    <name evidence="1" type="ORF">BJ971_002111</name>
</gene>
<protein>
    <submittedName>
        <fullName evidence="1">Uncharacterized protein</fullName>
    </submittedName>
</protein>
<name>A0A7W7MPI3_9ACTN</name>
<accession>A0A7W7MPI3</accession>
<sequence length="1223" mass="127538">MVEADTELVTYDRGPLAARMGARALASAEGQFDLRRGVRAEAKAEISTSLDATLGATPGFTASLHAQLAAAGRAAFAAQLDVYGLFAEVALVAEARARIRGDIGLDGAALMAAMAVQLPPALFRPASVILRKAEIHAGVSAEAYFAVKAQARLMAAGSVLPTSRNNHRSGYAVEFQYGYAWVFGAGVVGNVDIEFPDAGDVLDALVREVLAQVAELIPAHQRTITTLLDIVLPLAASAAVALGAQLGVPKDTTDAAAAGDELDGLIPAFLAQLRGSGLDLVMSTVVTAALGQAATAILAAVDRPLSPAAHATASRVLGEARTILAGFTGAAVPLDVLPVFIDLCGSLGELSDGSAGDPLTPVLDAVTLAAAGAAILLSVLGGGPVGDFPAPLSRHVHRLLRQVPADDTAPAPAELVEYITAGLGGLDAEVRGRLGVLAAALSTDTEALVGWLWDIGAATQDADAARRLAQDVLAGLVAALDAQVGPWVDSLPPGELRDVATFIRPLLEVAALALPALVAGDLTAADAQRLRDQLDVLLTQLFGPLVIRVSDSVLRPYFRQGAVQLRALADAVDRADPAYADFFAVANRFGLIFRINETIVSAALRETAEIVSIVESVGFDSALKLMNAFVLLPEPALERRAELARLVGGDAARVGDAELRAGLLEAMFVDSHELALRMIPPSLRMSALIAAEQGPLPLVTLFNDAKAVGAAMARTADDLEQAGTDAVNLIADLLERGRVSAEELLAFGEDLKALVHDLADVVHSVLGVVKDLLWPVWVVSTGGWGLAFPELYDQFFDGADWIVDLIQGALDDVADALVTSAIVVAQDLGILDTGSGGDLGQLGQFVRQRALGDPDQAGVTIQLGPGSATMSHAELSTEVANAALGRADVQDTIRQIHYRAVEQAALSKRVAALQSGSAAIRQQVTDLRRSLAARQRPTGAPLRVTIDGVADGDVIATGHTVDIVLTGANREFVTNASTQVRLEVGGWPIHLDERIWTLEGQNRLRFRLRIVVDASQPSPHPLIVAGALRLTRQHILALPRPDPPRLESLPGDVVGPSLLPLLTRRAQQQVHIVAPAVSTAESDPIERLLAEAPGAPASFVAADFLPAQMRSSPSFVTAADMSVVTASRGALLERAGTGPRRAAVDRLPGWGDTVVLPISELSGLTAQALPPPADLSCAMIVSNRPGFLTITAAVCAVPMAGQDERTTPQHVQSIWCVLAPDAP</sequence>
<proteinExistence type="predicted"/>
<dbReference type="AlphaFoldDB" id="A0A7W7MPI3"/>
<dbReference type="Proteomes" id="UP000578112">
    <property type="component" value="Unassembled WGS sequence"/>
</dbReference>
<evidence type="ECO:0000313" key="1">
    <source>
        <dbReference type="EMBL" id="MBB4761555.1"/>
    </source>
</evidence>
<reference evidence="1 2" key="1">
    <citation type="submission" date="2020-08" db="EMBL/GenBank/DDBJ databases">
        <title>Sequencing the genomes of 1000 actinobacteria strains.</title>
        <authorList>
            <person name="Klenk H.-P."/>
        </authorList>
    </citation>
    <scope>NUCLEOTIDE SEQUENCE [LARGE SCALE GENOMIC DNA]</scope>
    <source>
        <strain evidence="1 2">DSM 43149</strain>
    </source>
</reference>
<evidence type="ECO:0000313" key="2">
    <source>
        <dbReference type="Proteomes" id="UP000578112"/>
    </source>
</evidence>
<comment type="caution">
    <text evidence="1">The sequence shown here is derived from an EMBL/GenBank/DDBJ whole genome shotgun (WGS) entry which is preliminary data.</text>
</comment>
<dbReference type="EMBL" id="JACHNH010000001">
    <property type="protein sequence ID" value="MBB4761555.1"/>
    <property type="molecule type" value="Genomic_DNA"/>
</dbReference>
<keyword evidence="2" id="KW-1185">Reference proteome</keyword>
<organism evidence="1 2">
    <name type="scientific">Actinoplanes digitatis</name>
    <dbReference type="NCBI Taxonomy" id="1868"/>
    <lineage>
        <taxon>Bacteria</taxon>
        <taxon>Bacillati</taxon>
        <taxon>Actinomycetota</taxon>
        <taxon>Actinomycetes</taxon>
        <taxon>Micromonosporales</taxon>
        <taxon>Micromonosporaceae</taxon>
        <taxon>Actinoplanes</taxon>
    </lineage>
</organism>
<dbReference type="RefSeq" id="WP_184992025.1">
    <property type="nucleotide sequence ID" value="NZ_BOMK01000001.1"/>
</dbReference>